<dbReference type="PANTHER" id="PTHR12599:SF0">
    <property type="entry name" value="PTERIN-4-ALPHA-CARBINOLAMINE DEHYDRATASE"/>
    <property type="match status" value="1"/>
</dbReference>
<dbReference type="SUPFAM" id="SSF55248">
    <property type="entry name" value="PCD-like"/>
    <property type="match status" value="1"/>
</dbReference>
<proteinExistence type="inferred from homology"/>
<sequence>MVDQKSESNIETQTDPEYELWRRSIEPLLVSRGGRWTITEDGTGLERYFTFKTFAKAWNFMSAIVPECKSNRHHPEWSNTYRTVFIRWRTHEPDNHISLLDIKLAVICDEQAKAFGEVVPDAETSTTPEEQ</sequence>
<evidence type="ECO:0000256" key="4">
    <source>
        <dbReference type="ARBA" id="ARBA00023239"/>
    </source>
</evidence>
<dbReference type="Pfam" id="PF01329">
    <property type="entry name" value="Pterin_4a"/>
    <property type="match status" value="1"/>
</dbReference>
<dbReference type="EC" id="4.2.1.96" evidence="3"/>
<protein>
    <recommendedName>
        <fullName evidence="3">4a-hydroxytetrahydrobiopterin dehydratase</fullName>
        <ecNumber evidence="3">4.2.1.96</ecNumber>
    </recommendedName>
    <alternativeName>
        <fullName evidence="5">4-alpha-hydroxy-tetrahydropterin dehydratase</fullName>
    </alternativeName>
</protein>
<accession>A0AA40EDC5</accession>
<evidence type="ECO:0000313" key="6">
    <source>
        <dbReference type="EMBL" id="KAK0735800.1"/>
    </source>
</evidence>
<keyword evidence="7" id="KW-1185">Reference proteome</keyword>
<dbReference type="GO" id="GO:0008124">
    <property type="term" value="F:4-alpha-hydroxytetrahydrobiopterin dehydratase activity"/>
    <property type="evidence" value="ECO:0007669"/>
    <property type="project" value="UniProtKB-EC"/>
</dbReference>
<dbReference type="EMBL" id="JAUKTV010000007">
    <property type="protein sequence ID" value="KAK0735800.1"/>
    <property type="molecule type" value="Genomic_DNA"/>
</dbReference>
<comment type="similarity">
    <text evidence="2">Belongs to the pterin-4-alpha-carbinolamine dehydratase family.</text>
</comment>
<dbReference type="GO" id="GO:0006729">
    <property type="term" value="P:tetrahydrobiopterin biosynthetic process"/>
    <property type="evidence" value="ECO:0007669"/>
    <property type="project" value="InterPro"/>
</dbReference>
<comment type="catalytic activity">
    <reaction evidence="1">
        <text>(4aS,6R)-4a-hydroxy-L-erythro-5,6,7,8-tetrahydrobiopterin = (6R)-L-erythro-6,7-dihydrobiopterin + H2O</text>
        <dbReference type="Rhea" id="RHEA:11920"/>
        <dbReference type="ChEBI" id="CHEBI:15377"/>
        <dbReference type="ChEBI" id="CHEBI:15642"/>
        <dbReference type="ChEBI" id="CHEBI:43120"/>
        <dbReference type="EC" id="4.2.1.96"/>
    </reaction>
</comment>
<dbReference type="InterPro" id="IPR001533">
    <property type="entry name" value="Pterin_deHydtase"/>
</dbReference>
<dbReference type="InterPro" id="IPR036428">
    <property type="entry name" value="PCD_sf"/>
</dbReference>
<reference evidence="6" key="1">
    <citation type="submission" date="2023-06" db="EMBL/GenBank/DDBJ databases">
        <title>Genome-scale phylogeny and comparative genomics of the fungal order Sordariales.</title>
        <authorList>
            <consortium name="Lawrence Berkeley National Laboratory"/>
            <person name="Hensen N."/>
            <person name="Bonometti L."/>
            <person name="Westerberg I."/>
            <person name="Brannstrom I.O."/>
            <person name="Guillou S."/>
            <person name="Cros-Aarteil S."/>
            <person name="Calhoun S."/>
            <person name="Haridas S."/>
            <person name="Kuo A."/>
            <person name="Mondo S."/>
            <person name="Pangilinan J."/>
            <person name="Riley R."/>
            <person name="Labutti K."/>
            <person name="Andreopoulos B."/>
            <person name="Lipzen A."/>
            <person name="Chen C."/>
            <person name="Yanf M."/>
            <person name="Daum C."/>
            <person name="Ng V."/>
            <person name="Clum A."/>
            <person name="Steindorff A."/>
            <person name="Ohm R."/>
            <person name="Martin F."/>
            <person name="Silar P."/>
            <person name="Natvig D."/>
            <person name="Lalanne C."/>
            <person name="Gautier V."/>
            <person name="Ament-Velasquez S.L."/>
            <person name="Kruys A."/>
            <person name="Hutchinson M.I."/>
            <person name="Powell A.J."/>
            <person name="Barry K."/>
            <person name="Miller A.N."/>
            <person name="Grigoriev I.V."/>
            <person name="Debuchy R."/>
            <person name="Gladieux P."/>
            <person name="Thoren M.H."/>
            <person name="Johannesson H."/>
        </authorList>
    </citation>
    <scope>NUCLEOTIDE SEQUENCE</scope>
    <source>
        <strain evidence="6">CBS 540.89</strain>
    </source>
</reference>
<keyword evidence="4" id="KW-0456">Lyase</keyword>
<name>A0AA40EDC5_9PEZI</name>
<evidence type="ECO:0000256" key="2">
    <source>
        <dbReference type="ARBA" id="ARBA00006472"/>
    </source>
</evidence>
<organism evidence="6 7">
    <name type="scientific">Apiosordaria backusii</name>
    <dbReference type="NCBI Taxonomy" id="314023"/>
    <lineage>
        <taxon>Eukaryota</taxon>
        <taxon>Fungi</taxon>
        <taxon>Dikarya</taxon>
        <taxon>Ascomycota</taxon>
        <taxon>Pezizomycotina</taxon>
        <taxon>Sordariomycetes</taxon>
        <taxon>Sordariomycetidae</taxon>
        <taxon>Sordariales</taxon>
        <taxon>Lasiosphaeriaceae</taxon>
        <taxon>Apiosordaria</taxon>
    </lineage>
</organism>
<evidence type="ECO:0000256" key="1">
    <source>
        <dbReference type="ARBA" id="ARBA00001554"/>
    </source>
</evidence>
<feature type="non-terminal residue" evidence="6">
    <location>
        <position position="1"/>
    </location>
</feature>
<gene>
    <name evidence="6" type="ORF">B0T21DRAFT_290073</name>
</gene>
<evidence type="ECO:0000313" key="7">
    <source>
        <dbReference type="Proteomes" id="UP001172159"/>
    </source>
</evidence>
<dbReference type="Proteomes" id="UP001172159">
    <property type="component" value="Unassembled WGS sequence"/>
</dbReference>
<dbReference type="CDD" id="cd00488">
    <property type="entry name" value="PCD_DCoH"/>
    <property type="match status" value="1"/>
</dbReference>
<comment type="caution">
    <text evidence="6">The sequence shown here is derived from an EMBL/GenBank/DDBJ whole genome shotgun (WGS) entry which is preliminary data.</text>
</comment>
<dbReference type="PANTHER" id="PTHR12599">
    <property type="entry name" value="PTERIN-4-ALPHA-CARBINOLAMINE DEHYDRATASE"/>
    <property type="match status" value="1"/>
</dbReference>
<dbReference type="Gene3D" id="3.30.1360.20">
    <property type="entry name" value="Transcriptional coactivator/pterin dehydratase"/>
    <property type="match status" value="1"/>
</dbReference>
<dbReference type="AlphaFoldDB" id="A0AA40EDC5"/>
<evidence type="ECO:0000256" key="3">
    <source>
        <dbReference type="ARBA" id="ARBA00013252"/>
    </source>
</evidence>
<evidence type="ECO:0000256" key="5">
    <source>
        <dbReference type="ARBA" id="ARBA00030497"/>
    </source>
</evidence>